<evidence type="ECO:0000256" key="2">
    <source>
        <dbReference type="ARBA" id="ARBA00005912"/>
    </source>
</evidence>
<comment type="caution">
    <text evidence="6">The sequence shown here is derived from an EMBL/GenBank/DDBJ whole genome shotgun (WGS) entry which is preliminary data.</text>
</comment>
<dbReference type="Gene3D" id="3.30.1360.40">
    <property type="match status" value="1"/>
</dbReference>
<dbReference type="HAMAP" id="MF_00040">
    <property type="entry name" value="RRF"/>
    <property type="match status" value="1"/>
</dbReference>
<dbReference type="NCBIfam" id="TIGR00496">
    <property type="entry name" value="frr"/>
    <property type="match status" value="1"/>
</dbReference>
<dbReference type="FunFam" id="3.30.1360.40:FF:000001">
    <property type="entry name" value="Ribosome-recycling factor"/>
    <property type="match status" value="1"/>
</dbReference>
<dbReference type="FunFam" id="1.10.132.20:FF:000001">
    <property type="entry name" value="Ribosome-recycling factor"/>
    <property type="match status" value="1"/>
</dbReference>
<dbReference type="PANTHER" id="PTHR20982:SF3">
    <property type="entry name" value="MITOCHONDRIAL RIBOSOME RECYCLING FACTOR PSEUDO 1"/>
    <property type="match status" value="1"/>
</dbReference>
<reference evidence="6" key="1">
    <citation type="submission" date="2014-05" db="EMBL/GenBank/DDBJ databases">
        <title>Key roles for freshwater Actinobacteria revealed by deep metagenomic sequencing.</title>
        <authorList>
            <person name="Ghai R."/>
            <person name="Mizuno C.M."/>
            <person name="Picazo A."/>
            <person name="Camacho A."/>
            <person name="Rodriguez-Valera F."/>
        </authorList>
    </citation>
    <scope>NUCLEOTIDE SEQUENCE</scope>
</reference>
<dbReference type="Gene3D" id="1.10.132.20">
    <property type="entry name" value="Ribosome-recycling factor"/>
    <property type="match status" value="1"/>
</dbReference>
<keyword evidence="4" id="KW-0648">Protein biosynthesis</keyword>
<gene>
    <name evidence="6" type="ORF">GM49_0925</name>
</gene>
<dbReference type="CDD" id="cd00520">
    <property type="entry name" value="RRF"/>
    <property type="match status" value="1"/>
</dbReference>
<keyword evidence="3" id="KW-0963">Cytoplasm</keyword>
<dbReference type="InterPro" id="IPR023584">
    <property type="entry name" value="Ribosome_recyc_fac_dom"/>
</dbReference>
<evidence type="ECO:0000256" key="4">
    <source>
        <dbReference type="ARBA" id="ARBA00022917"/>
    </source>
</evidence>
<dbReference type="Pfam" id="PF01765">
    <property type="entry name" value="RRF"/>
    <property type="match status" value="1"/>
</dbReference>
<evidence type="ECO:0000313" key="6">
    <source>
        <dbReference type="EMBL" id="KGA03675.1"/>
    </source>
</evidence>
<proteinExistence type="inferred from homology"/>
<dbReference type="GO" id="GO:0043023">
    <property type="term" value="F:ribosomal large subunit binding"/>
    <property type="evidence" value="ECO:0007669"/>
    <property type="project" value="TreeGrafter"/>
</dbReference>
<evidence type="ECO:0000259" key="5">
    <source>
        <dbReference type="Pfam" id="PF01765"/>
    </source>
</evidence>
<dbReference type="AlphaFoldDB" id="A0A094NXJ1"/>
<evidence type="ECO:0000256" key="1">
    <source>
        <dbReference type="ARBA" id="ARBA00004496"/>
    </source>
</evidence>
<dbReference type="InterPro" id="IPR002661">
    <property type="entry name" value="Ribosome_recyc_fac"/>
</dbReference>
<comment type="similarity">
    <text evidence="2">Belongs to the RRF family.</text>
</comment>
<accession>A0A094NXJ1</accession>
<dbReference type="SUPFAM" id="SSF55194">
    <property type="entry name" value="Ribosome recycling factor, RRF"/>
    <property type="match status" value="1"/>
</dbReference>
<name>A0A094NXJ1_9ZZZZ</name>
<protein>
    <submittedName>
        <fullName evidence="6">Ribosome recycling factor</fullName>
    </submittedName>
</protein>
<dbReference type="InterPro" id="IPR036191">
    <property type="entry name" value="RRF_sf"/>
</dbReference>
<dbReference type="PANTHER" id="PTHR20982">
    <property type="entry name" value="RIBOSOME RECYCLING FACTOR"/>
    <property type="match status" value="1"/>
</dbReference>
<dbReference type="EMBL" id="JNSJ01000006">
    <property type="protein sequence ID" value="KGA03675.1"/>
    <property type="molecule type" value="Genomic_DNA"/>
</dbReference>
<sequence length="187" mass="20631">MSDISTALSDATSKMNKAVEVAKEDFGAIRTGRAHPAMFSKIVVDYYGTMTPLSQLASFQVPEPRMAIVSPFDKGASAAIEKAIRESDLGVNPASDGGVIRVNFPQLTEERRKDYIKVARTKAEESRVSIRNIRRTAKEAMEKLEKDGLAGKDDVARGEKDLEKITSDHVVKIDELLKHKEAELLEV</sequence>
<organism evidence="6">
    <name type="scientific">freshwater metagenome</name>
    <dbReference type="NCBI Taxonomy" id="449393"/>
    <lineage>
        <taxon>unclassified sequences</taxon>
        <taxon>metagenomes</taxon>
        <taxon>ecological metagenomes</taxon>
    </lineage>
</organism>
<feature type="domain" description="Ribosome recycling factor" evidence="5">
    <location>
        <begin position="23"/>
        <end position="185"/>
    </location>
</feature>
<comment type="subcellular location">
    <subcellularLocation>
        <location evidence="1">Cytoplasm</location>
    </subcellularLocation>
</comment>
<evidence type="ECO:0000256" key="3">
    <source>
        <dbReference type="ARBA" id="ARBA00022490"/>
    </source>
</evidence>
<dbReference type="GO" id="GO:0005737">
    <property type="term" value="C:cytoplasm"/>
    <property type="evidence" value="ECO:0007669"/>
    <property type="project" value="UniProtKB-SubCell"/>
</dbReference>
<dbReference type="GO" id="GO:0006412">
    <property type="term" value="P:translation"/>
    <property type="evidence" value="ECO:0007669"/>
    <property type="project" value="UniProtKB-KW"/>
</dbReference>